<comment type="caution">
    <text evidence="3">The sequence shown here is derived from an EMBL/GenBank/DDBJ whole genome shotgun (WGS) entry which is preliminary data.</text>
</comment>
<dbReference type="NCBIfam" id="TIGR00026">
    <property type="entry name" value="hi_GC_TIGR00026"/>
    <property type="match status" value="1"/>
</dbReference>
<evidence type="ECO:0000256" key="1">
    <source>
        <dbReference type="ARBA" id="ARBA00008710"/>
    </source>
</evidence>
<dbReference type="InterPro" id="IPR012349">
    <property type="entry name" value="Split_barrel_FMN-bd"/>
</dbReference>
<dbReference type="Pfam" id="PF04075">
    <property type="entry name" value="F420H2_quin_red"/>
    <property type="match status" value="1"/>
</dbReference>
<dbReference type="AlphaFoldDB" id="A0A4R9BST8"/>
<name>A0A4R9BST8_9MICO</name>
<dbReference type="OrthoDB" id="8225825at2"/>
<organism evidence="3 4">
    <name type="scientific">Cryobacterium lactosi</name>
    <dbReference type="NCBI Taxonomy" id="1259202"/>
    <lineage>
        <taxon>Bacteria</taxon>
        <taxon>Bacillati</taxon>
        <taxon>Actinomycetota</taxon>
        <taxon>Actinomycetes</taxon>
        <taxon>Micrococcales</taxon>
        <taxon>Microbacteriaceae</taxon>
        <taxon>Cryobacterium</taxon>
    </lineage>
</organism>
<keyword evidence="4" id="KW-1185">Reference proteome</keyword>
<dbReference type="Proteomes" id="UP000298468">
    <property type="component" value="Unassembled WGS sequence"/>
</dbReference>
<sequence>MPRLQPRWFIVLFWKVHRALVRITGGRSGLWRPRDQNWGTLRLTTIGRRSGEDRSVIVGYYEDGPNLVTMAMNGWGTAEPAWWLNLQAHPEARVQLAGRTGHTVVAHAAEGAERERLWDRWRLLDTDLDGYASRRPMQTAVVVLEPAS</sequence>
<accession>A0A4R9BST8</accession>
<dbReference type="Gene3D" id="2.30.110.10">
    <property type="entry name" value="Electron Transport, Fmn-binding Protein, Chain A"/>
    <property type="match status" value="1"/>
</dbReference>
<dbReference type="GO" id="GO:0070967">
    <property type="term" value="F:coenzyme F420 binding"/>
    <property type="evidence" value="ECO:0007669"/>
    <property type="project" value="TreeGrafter"/>
</dbReference>
<protein>
    <submittedName>
        <fullName evidence="3">Nitroreductase family deazaflavin-dependent oxidoreductase</fullName>
    </submittedName>
</protein>
<evidence type="ECO:0000256" key="2">
    <source>
        <dbReference type="ARBA" id="ARBA00049106"/>
    </source>
</evidence>
<evidence type="ECO:0000313" key="3">
    <source>
        <dbReference type="EMBL" id="TFD89507.1"/>
    </source>
</evidence>
<comment type="catalytic activity">
    <reaction evidence="2">
        <text>oxidized coenzyme F420-(gamma-L-Glu)(n) + a quinol + H(+) = reduced coenzyme F420-(gamma-L-Glu)(n) + a quinone</text>
        <dbReference type="Rhea" id="RHEA:39663"/>
        <dbReference type="Rhea" id="RHEA-COMP:12939"/>
        <dbReference type="Rhea" id="RHEA-COMP:14378"/>
        <dbReference type="ChEBI" id="CHEBI:15378"/>
        <dbReference type="ChEBI" id="CHEBI:24646"/>
        <dbReference type="ChEBI" id="CHEBI:132124"/>
        <dbReference type="ChEBI" id="CHEBI:133980"/>
        <dbReference type="ChEBI" id="CHEBI:139511"/>
    </reaction>
</comment>
<proteinExistence type="inferred from homology"/>
<dbReference type="PANTHER" id="PTHR39428">
    <property type="entry name" value="F420H(2)-DEPENDENT QUINONE REDUCTASE RV1261C"/>
    <property type="match status" value="1"/>
</dbReference>
<dbReference type="PANTHER" id="PTHR39428:SF1">
    <property type="entry name" value="F420H(2)-DEPENDENT QUINONE REDUCTASE RV1261C"/>
    <property type="match status" value="1"/>
</dbReference>
<gene>
    <name evidence="3" type="ORF">E3T61_11020</name>
</gene>
<reference evidence="3 4" key="1">
    <citation type="submission" date="2019-03" db="EMBL/GenBank/DDBJ databases">
        <title>Genomics of glacier-inhabiting Cryobacterium strains.</title>
        <authorList>
            <person name="Liu Q."/>
            <person name="Xin Y.-H."/>
        </authorList>
    </citation>
    <scope>NUCLEOTIDE SEQUENCE [LARGE SCALE GENOMIC DNA]</scope>
    <source>
        <strain evidence="3 4">Sr59</strain>
    </source>
</reference>
<dbReference type="GO" id="GO:0016491">
    <property type="term" value="F:oxidoreductase activity"/>
    <property type="evidence" value="ECO:0007669"/>
    <property type="project" value="InterPro"/>
</dbReference>
<dbReference type="GO" id="GO:0005886">
    <property type="term" value="C:plasma membrane"/>
    <property type="evidence" value="ECO:0007669"/>
    <property type="project" value="TreeGrafter"/>
</dbReference>
<dbReference type="InterPro" id="IPR004378">
    <property type="entry name" value="F420H2_quin_Rdtase"/>
</dbReference>
<evidence type="ECO:0000313" key="4">
    <source>
        <dbReference type="Proteomes" id="UP000298468"/>
    </source>
</evidence>
<dbReference type="EMBL" id="SOHM01000025">
    <property type="protein sequence ID" value="TFD89507.1"/>
    <property type="molecule type" value="Genomic_DNA"/>
</dbReference>
<comment type="similarity">
    <text evidence="1">Belongs to the F420H(2)-dependent quinone reductase family.</text>
</comment>